<feature type="transmembrane region" description="Helical" evidence="1">
    <location>
        <begin position="67"/>
        <end position="88"/>
    </location>
</feature>
<dbReference type="Proteomes" id="UP001281003">
    <property type="component" value="Unassembled WGS sequence"/>
</dbReference>
<evidence type="ECO:0000256" key="1">
    <source>
        <dbReference type="SAM" id="Phobius"/>
    </source>
</evidence>
<name>A0AAE0PCL4_SORBR</name>
<keyword evidence="3" id="KW-1185">Reference proteome</keyword>
<proteinExistence type="predicted"/>
<comment type="caution">
    <text evidence="2">The sequence shown here is derived from an EMBL/GenBank/DDBJ whole genome shotgun (WGS) entry which is preliminary data.</text>
</comment>
<evidence type="ECO:0000313" key="3">
    <source>
        <dbReference type="Proteomes" id="UP001281003"/>
    </source>
</evidence>
<dbReference type="EMBL" id="JAUTDP010000008">
    <property type="protein sequence ID" value="KAK3397110.1"/>
    <property type="molecule type" value="Genomic_DNA"/>
</dbReference>
<protein>
    <submittedName>
        <fullName evidence="2">Uncharacterized protein</fullName>
    </submittedName>
</protein>
<reference evidence="2" key="2">
    <citation type="submission" date="2023-07" db="EMBL/GenBank/DDBJ databases">
        <authorList>
            <consortium name="Lawrence Berkeley National Laboratory"/>
            <person name="Haridas S."/>
            <person name="Hensen N."/>
            <person name="Bonometti L."/>
            <person name="Westerberg I."/>
            <person name="Brannstrom I.O."/>
            <person name="Guillou S."/>
            <person name="Cros-Aarteil S."/>
            <person name="Calhoun S."/>
            <person name="Kuo A."/>
            <person name="Mondo S."/>
            <person name="Pangilinan J."/>
            <person name="Riley R."/>
            <person name="LaButti K."/>
            <person name="Andreopoulos B."/>
            <person name="Lipzen A."/>
            <person name="Chen C."/>
            <person name="Yanf M."/>
            <person name="Daum C."/>
            <person name="Ng V."/>
            <person name="Clum A."/>
            <person name="Steindorff A."/>
            <person name="Ohm R."/>
            <person name="Martin F."/>
            <person name="Silar P."/>
            <person name="Natvig D."/>
            <person name="Lalanne C."/>
            <person name="Gautier V."/>
            <person name="Ament-velasquez S.L."/>
            <person name="Kruys A."/>
            <person name="Hutchinson M.I."/>
            <person name="Powell A.J."/>
            <person name="Barry K."/>
            <person name="Miller A.N."/>
            <person name="Grigoriev I.V."/>
            <person name="Debuchy R."/>
            <person name="Gladieux P."/>
            <person name="Thoren M.H."/>
            <person name="Johannesson H."/>
        </authorList>
    </citation>
    <scope>NUCLEOTIDE SEQUENCE</scope>
    <source>
        <strain evidence="2">FGSC 1904</strain>
    </source>
</reference>
<evidence type="ECO:0000313" key="2">
    <source>
        <dbReference type="EMBL" id="KAK3397110.1"/>
    </source>
</evidence>
<keyword evidence="1" id="KW-1133">Transmembrane helix</keyword>
<reference evidence="2" key="1">
    <citation type="journal article" date="2023" name="Mol. Phylogenet. Evol.">
        <title>Genome-scale phylogeny and comparative genomics of the fungal order Sordariales.</title>
        <authorList>
            <person name="Hensen N."/>
            <person name="Bonometti L."/>
            <person name="Westerberg I."/>
            <person name="Brannstrom I.O."/>
            <person name="Guillou S."/>
            <person name="Cros-Aarteil S."/>
            <person name="Calhoun S."/>
            <person name="Haridas S."/>
            <person name="Kuo A."/>
            <person name="Mondo S."/>
            <person name="Pangilinan J."/>
            <person name="Riley R."/>
            <person name="LaButti K."/>
            <person name="Andreopoulos B."/>
            <person name="Lipzen A."/>
            <person name="Chen C."/>
            <person name="Yan M."/>
            <person name="Daum C."/>
            <person name="Ng V."/>
            <person name="Clum A."/>
            <person name="Steindorff A."/>
            <person name="Ohm R.A."/>
            <person name="Martin F."/>
            <person name="Silar P."/>
            <person name="Natvig D.O."/>
            <person name="Lalanne C."/>
            <person name="Gautier V."/>
            <person name="Ament-Velasquez S.L."/>
            <person name="Kruys A."/>
            <person name="Hutchinson M.I."/>
            <person name="Powell A.J."/>
            <person name="Barry K."/>
            <person name="Miller A.N."/>
            <person name="Grigoriev I.V."/>
            <person name="Debuchy R."/>
            <person name="Gladieux P."/>
            <person name="Hiltunen Thoren M."/>
            <person name="Johannesson H."/>
        </authorList>
    </citation>
    <scope>NUCLEOTIDE SEQUENCE</scope>
    <source>
        <strain evidence="2">FGSC 1904</strain>
    </source>
</reference>
<sequence length="115" mass="12767">MATLKSGLNGLGFAFSLGDEAFMVMTLGMATLDGRTRFGFTFSPFCLFSILYLLFLSSHLICSWPSLACLLFVLAFSLLDLVGEWVVFFCSGRSAWQAADGLISCYQKRTRCFQN</sequence>
<organism evidence="2 3">
    <name type="scientific">Sordaria brevicollis</name>
    <dbReference type="NCBI Taxonomy" id="83679"/>
    <lineage>
        <taxon>Eukaryota</taxon>
        <taxon>Fungi</taxon>
        <taxon>Dikarya</taxon>
        <taxon>Ascomycota</taxon>
        <taxon>Pezizomycotina</taxon>
        <taxon>Sordariomycetes</taxon>
        <taxon>Sordariomycetidae</taxon>
        <taxon>Sordariales</taxon>
        <taxon>Sordariaceae</taxon>
        <taxon>Sordaria</taxon>
    </lineage>
</organism>
<keyword evidence="1" id="KW-0812">Transmembrane</keyword>
<accession>A0AAE0PCL4</accession>
<keyword evidence="1" id="KW-0472">Membrane</keyword>
<gene>
    <name evidence="2" type="ORF">B0T20DRAFT_249646</name>
</gene>
<feature type="transmembrane region" description="Helical" evidence="1">
    <location>
        <begin position="12"/>
        <end position="32"/>
    </location>
</feature>
<dbReference type="AlphaFoldDB" id="A0AAE0PCL4"/>
<feature type="transmembrane region" description="Helical" evidence="1">
    <location>
        <begin position="38"/>
        <end position="55"/>
    </location>
</feature>